<evidence type="ECO:0000313" key="3">
    <source>
        <dbReference type="Proteomes" id="UP000184287"/>
    </source>
</evidence>
<dbReference type="STRING" id="288992.SAMN04488522_105211"/>
<name>A0A1M5J5W3_9SPHI</name>
<reference evidence="3" key="1">
    <citation type="submission" date="2016-11" db="EMBL/GenBank/DDBJ databases">
        <authorList>
            <person name="Varghese N."/>
            <person name="Submissions S."/>
        </authorList>
    </citation>
    <scope>NUCLEOTIDE SEQUENCE [LARGE SCALE GENOMIC DNA]</scope>
    <source>
        <strain evidence="3">DSM 16990</strain>
    </source>
</reference>
<feature type="chain" id="PRO_5012928813" evidence="1">
    <location>
        <begin position="20"/>
        <end position="212"/>
    </location>
</feature>
<dbReference type="Gene3D" id="3.40.50.10610">
    <property type="entry name" value="ABC-type transport auxiliary lipoprotein component"/>
    <property type="match status" value="1"/>
</dbReference>
<proteinExistence type="predicted"/>
<organism evidence="2 3">
    <name type="scientific">Pedobacter caeni</name>
    <dbReference type="NCBI Taxonomy" id="288992"/>
    <lineage>
        <taxon>Bacteria</taxon>
        <taxon>Pseudomonadati</taxon>
        <taxon>Bacteroidota</taxon>
        <taxon>Sphingobacteriia</taxon>
        <taxon>Sphingobacteriales</taxon>
        <taxon>Sphingobacteriaceae</taxon>
        <taxon>Pedobacter</taxon>
    </lineage>
</organism>
<dbReference type="Proteomes" id="UP000184287">
    <property type="component" value="Unassembled WGS sequence"/>
</dbReference>
<protein>
    <submittedName>
        <fullName evidence="2">Uncharacterized protein</fullName>
    </submittedName>
</protein>
<dbReference type="AlphaFoldDB" id="A0A1M5J5W3"/>
<sequence>MKKYLLLFIAMTIGMIANAQLFSNKQIFNSPDLKKVTEKHQIIAILPIGTKLSYRSQIPYRIEGDENTDRINTGLATQSRFFSYLLPKSGKMKIEIQDIEKTNLLLTRAGMDNRLDQYTKEEIAKALGVDAIVSGLFEKDTFISEDRSATDSAAVIRHLSKTSISVRTAVTFTLYDGQSGKQLWRYYNFISGTADQADYLIDAAVRNFPYIK</sequence>
<evidence type="ECO:0000256" key="1">
    <source>
        <dbReference type="SAM" id="SignalP"/>
    </source>
</evidence>
<evidence type="ECO:0000313" key="2">
    <source>
        <dbReference type="EMBL" id="SHG35932.1"/>
    </source>
</evidence>
<dbReference type="EMBL" id="FQUQ01000005">
    <property type="protein sequence ID" value="SHG35932.1"/>
    <property type="molecule type" value="Genomic_DNA"/>
</dbReference>
<feature type="signal peptide" evidence="1">
    <location>
        <begin position="1"/>
        <end position="19"/>
    </location>
</feature>
<keyword evidence="1" id="KW-0732">Signal</keyword>
<dbReference type="OrthoDB" id="669636at2"/>
<accession>A0A1M5J5W3</accession>
<keyword evidence="3" id="KW-1185">Reference proteome</keyword>
<gene>
    <name evidence="2" type="ORF">SAMN04488522_105211</name>
</gene>
<dbReference type="RefSeq" id="WP_073234609.1">
    <property type="nucleotide sequence ID" value="NZ_FQUQ01000005.1"/>
</dbReference>